<protein>
    <recommendedName>
        <fullName evidence="2">Zinc knuckle CX2CX4HX4C domain-containing protein</fullName>
    </recommendedName>
</protein>
<organism evidence="3 4">
    <name type="scientific">Cannabis sativa</name>
    <name type="common">Hemp</name>
    <name type="synonym">Marijuana</name>
    <dbReference type="NCBI Taxonomy" id="3483"/>
    <lineage>
        <taxon>Eukaryota</taxon>
        <taxon>Viridiplantae</taxon>
        <taxon>Streptophyta</taxon>
        <taxon>Embryophyta</taxon>
        <taxon>Tracheophyta</taxon>
        <taxon>Spermatophyta</taxon>
        <taxon>Magnoliopsida</taxon>
        <taxon>eudicotyledons</taxon>
        <taxon>Gunneridae</taxon>
        <taxon>Pentapetalae</taxon>
        <taxon>rosids</taxon>
        <taxon>fabids</taxon>
        <taxon>Rosales</taxon>
        <taxon>Cannabaceae</taxon>
        <taxon>Cannabis</taxon>
    </lineage>
</organism>
<dbReference type="Gramene" id="evm.model.08.1026">
    <property type="protein sequence ID" value="cds.evm.model.08.1026"/>
    <property type="gene ID" value="evm.TU.08.1026"/>
</dbReference>
<keyword evidence="4" id="KW-1185">Reference proteome</keyword>
<accession>A0A803Q7D5</accession>
<dbReference type="EnsemblPlants" id="evm.model.08.1026">
    <property type="protein sequence ID" value="cds.evm.model.08.1026"/>
    <property type="gene ID" value="evm.TU.08.1026"/>
</dbReference>
<feature type="compositionally biased region" description="Polar residues" evidence="1">
    <location>
        <begin position="377"/>
        <end position="397"/>
    </location>
</feature>
<reference evidence="3" key="1">
    <citation type="submission" date="2018-11" db="EMBL/GenBank/DDBJ databases">
        <authorList>
            <person name="Grassa J C."/>
        </authorList>
    </citation>
    <scope>NUCLEOTIDE SEQUENCE [LARGE SCALE GENOMIC DNA]</scope>
</reference>
<dbReference type="InterPro" id="IPR025836">
    <property type="entry name" value="Zn_knuckle_CX2CX4HX4C"/>
</dbReference>
<sequence length="420" mass="47117">MSSHFSSQSDFNGVVLHNDMSLRQFLWIPEKESTVHALTSADLTDENNAPKFFLVARCLSNAINPKTFIKKMGDFWNNNAASRVFRLVISPRCNSGFKSIFSLFLANPKRSLRRIRVWIDISQPLMRGKLVNLPHVRDEHWLEFQYENLPIFCFHCGVLGHPFKKCSGFLELVDAGRDPDLPYDPFMLGDKLSNSGYDRYRSDFSKANVYPFLTRLARKSIGSTIPNTNTYLNRMAKLNPHPSSLTEAENSTPNNHAPIQKEVIPELPSPFPSFFQSLSSSILTNSVDPHISISTGQSNTIPKHSLFATYPPSDQIVSAFGKGSCPIFNDATITSGKNKKKAITIDEVIQDDSSSGKAFKRQVDPVNFRSVLKRCRNNSGSSKVPNEFDPQQVSDTPSDSIEEISFSSSDVTQKQPRMEP</sequence>
<dbReference type="Pfam" id="PF14392">
    <property type="entry name" value="zf-CCHC_4"/>
    <property type="match status" value="1"/>
</dbReference>
<feature type="region of interest" description="Disordered" evidence="1">
    <location>
        <begin position="377"/>
        <end position="420"/>
    </location>
</feature>
<evidence type="ECO:0000256" key="1">
    <source>
        <dbReference type="SAM" id="MobiDB-lite"/>
    </source>
</evidence>
<proteinExistence type="predicted"/>
<feature type="compositionally biased region" description="Polar residues" evidence="1">
    <location>
        <begin position="411"/>
        <end position="420"/>
    </location>
</feature>
<dbReference type="Proteomes" id="UP000596661">
    <property type="component" value="Chromosome 8"/>
</dbReference>
<dbReference type="EMBL" id="UZAU01000697">
    <property type="status" value="NOT_ANNOTATED_CDS"/>
    <property type="molecule type" value="Genomic_DNA"/>
</dbReference>
<name>A0A803Q7D5_CANSA</name>
<feature type="domain" description="Zinc knuckle CX2CX4HX4C" evidence="2">
    <location>
        <begin position="119"/>
        <end position="167"/>
    </location>
</feature>
<evidence type="ECO:0000313" key="3">
    <source>
        <dbReference type="EnsemblPlants" id="cds.evm.model.08.1026"/>
    </source>
</evidence>
<dbReference type="AlphaFoldDB" id="A0A803Q7D5"/>
<evidence type="ECO:0000313" key="4">
    <source>
        <dbReference type="Proteomes" id="UP000596661"/>
    </source>
</evidence>
<reference evidence="3" key="2">
    <citation type="submission" date="2021-03" db="UniProtKB">
        <authorList>
            <consortium name="EnsemblPlants"/>
        </authorList>
    </citation>
    <scope>IDENTIFICATION</scope>
</reference>
<evidence type="ECO:0000259" key="2">
    <source>
        <dbReference type="Pfam" id="PF14392"/>
    </source>
</evidence>